<evidence type="ECO:0008006" key="3">
    <source>
        <dbReference type="Google" id="ProtNLM"/>
    </source>
</evidence>
<organism evidence="1 2">
    <name type="scientific">Candidatus Roizmanbacteria bacterium RIFCSPHIGHO2_02_FULL_38_11</name>
    <dbReference type="NCBI Taxonomy" id="1802039"/>
    <lineage>
        <taxon>Bacteria</taxon>
        <taxon>Candidatus Roizmaniibacteriota</taxon>
    </lineage>
</organism>
<evidence type="ECO:0000313" key="1">
    <source>
        <dbReference type="EMBL" id="OGK23335.1"/>
    </source>
</evidence>
<protein>
    <recommendedName>
        <fullName evidence="3">Histidine phosphatase family protein</fullName>
    </recommendedName>
</protein>
<accession>A0A1F7GWY3</accession>
<evidence type="ECO:0000313" key="2">
    <source>
        <dbReference type="Proteomes" id="UP000177913"/>
    </source>
</evidence>
<reference evidence="1 2" key="1">
    <citation type="journal article" date="2016" name="Nat. Commun.">
        <title>Thousands of microbial genomes shed light on interconnected biogeochemical processes in an aquifer system.</title>
        <authorList>
            <person name="Anantharaman K."/>
            <person name="Brown C.T."/>
            <person name="Hug L.A."/>
            <person name="Sharon I."/>
            <person name="Castelle C.J."/>
            <person name="Probst A.J."/>
            <person name="Thomas B.C."/>
            <person name="Singh A."/>
            <person name="Wilkins M.J."/>
            <person name="Karaoz U."/>
            <person name="Brodie E.L."/>
            <person name="Williams K.H."/>
            <person name="Hubbard S.S."/>
            <person name="Banfield J.F."/>
        </authorList>
    </citation>
    <scope>NUCLEOTIDE SEQUENCE [LARGE SCALE GENOMIC DNA]</scope>
</reference>
<comment type="caution">
    <text evidence="1">The sequence shown here is derived from an EMBL/GenBank/DDBJ whole genome shotgun (WGS) entry which is preliminary data.</text>
</comment>
<proteinExistence type="predicted"/>
<name>A0A1F7GWY3_9BACT</name>
<sequence>MPANEGLKRLQELGEGFSSSRLSLILLRHSDHDKGIITPQGVAIVQNAASKIINRYLGNEQIHFQIGYSPTAIEDQLRAKNTGLVLSDALVSLSQGKFIARSVVMKPWLHGEFSDDELKSESERADRLDNIAASYLVIEARKANFLQLGGKFAFIWVTHSEVLVPWLRTHGAYFDLNEEMPHADPVFVTAQMGRLKIDYSKKITVS</sequence>
<dbReference type="EMBL" id="MFZO01000048">
    <property type="protein sequence ID" value="OGK23335.1"/>
    <property type="molecule type" value="Genomic_DNA"/>
</dbReference>
<dbReference type="AlphaFoldDB" id="A0A1F7GWY3"/>
<gene>
    <name evidence="1" type="ORF">A3C25_06360</name>
</gene>
<dbReference type="Proteomes" id="UP000177913">
    <property type="component" value="Unassembled WGS sequence"/>
</dbReference>